<evidence type="ECO:0000259" key="1">
    <source>
        <dbReference type="Pfam" id="PF05685"/>
    </source>
</evidence>
<reference evidence="3" key="1">
    <citation type="submission" date="2011-01" db="EMBL/GenBank/DDBJ databases">
        <title>Complete sequence of chromosome of Acidobacterium sp. MP5ACTX9.</title>
        <authorList>
            <consortium name="US DOE Joint Genome Institute"/>
            <person name="Lucas S."/>
            <person name="Copeland A."/>
            <person name="Lapidus A."/>
            <person name="Cheng J.-F."/>
            <person name="Goodwin L."/>
            <person name="Pitluck S."/>
            <person name="Teshima H."/>
            <person name="Detter J.C."/>
            <person name="Han C."/>
            <person name="Tapia R."/>
            <person name="Land M."/>
            <person name="Hauser L."/>
            <person name="Kyrpides N."/>
            <person name="Ivanova N."/>
            <person name="Ovchinnikova G."/>
            <person name="Pagani I."/>
            <person name="Rawat S.R."/>
            <person name="Mannisto M."/>
            <person name="Haggblom M.M."/>
            <person name="Woyke T."/>
        </authorList>
    </citation>
    <scope>NUCLEOTIDE SEQUENCE [LARGE SCALE GENOMIC DNA]</scope>
    <source>
        <strain evidence="3">MP5ACTX9</strain>
    </source>
</reference>
<accession>E8X2W0</accession>
<dbReference type="InterPro" id="IPR012296">
    <property type="entry name" value="Nuclease_put_TT1808"/>
</dbReference>
<name>E8X2W0_GRATM</name>
<gene>
    <name evidence="2" type="ordered locus">AciX9_1031</name>
</gene>
<dbReference type="Gene3D" id="3.90.1570.10">
    <property type="entry name" value="tt1808, chain A"/>
    <property type="match status" value="1"/>
</dbReference>
<evidence type="ECO:0000313" key="3">
    <source>
        <dbReference type="Proteomes" id="UP000000343"/>
    </source>
</evidence>
<dbReference type="PaxDb" id="1198114-AciX9_1031"/>
<protein>
    <recommendedName>
        <fullName evidence="1">Putative restriction endonuclease domain-containing protein</fullName>
    </recommendedName>
</protein>
<dbReference type="OrthoDB" id="119052at2"/>
<organism evidence="3">
    <name type="scientific">Granulicella tundricola (strain ATCC BAA-1859 / DSM 23138 / MP5ACTX9)</name>
    <dbReference type="NCBI Taxonomy" id="1198114"/>
    <lineage>
        <taxon>Bacteria</taxon>
        <taxon>Pseudomonadati</taxon>
        <taxon>Acidobacteriota</taxon>
        <taxon>Terriglobia</taxon>
        <taxon>Terriglobales</taxon>
        <taxon>Acidobacteriaceae</taxon>
        <taxon>Granulicella</taxon>
    </lineage>
</organism>
<dbReference type="InterPro" id="IPR008538">
    <property type="entry name" value="Uma2"/>
</dbReference>
<dbReference type="SUPFAM" id="SSF52980">
    <property type="entry name" value="Restriction endonuclease-like"/>
    <property type="match status" value="1"/>
</dbReference>
<dbReference type="Proteomes" id="UP000000343">
    <property type="component" value="Chromosome"/>
</dbReference>
<keyword evidence="3" id="KW-1185">Reference proteome</keyword>
<proteinExistence type="predicted"/>
<dbReference type="EMBL" id="CP002480">
    <property type="protein sequence ID" value="ADW68094.1"/>
    <property type="molecule type" value="Genomic_DNA"/>
</dbReference>
<dbReference type="RefSeq" id="WP_013579417.1">
    <property type="nucleotide sequence ID" value="NC_015064.1"/>
</dbReference>
<dbReference type="AlphaFoldDB" id="E8X2W0"/>
<dbReference type="Pfam" id="PF05685">
    <property type="entry name" value="Uma2"/>
    <property type="match status" value="1"/>
</dbReference>
<feature type="domain" description="Putative restriction endonuclease" evidence="1">
    <location>
        <begin position="25"/>
        <end position="167"/>
    </location>
</feature>
<dbReference type="KEGG" id="acm:AciX9_1031"/>
<sequence>MADDPTNVAVPLQQYLETAYRPDRDWIAGEVRERHVGEQSHASVQGFLTQIFRNRGIEWQIRAFPEQRVQTSKEHFLIADLCVVSRTVPLEPVVRTAPLLCVEILSREDKMSEIQLRVDDYLQMGATAVWVIDPRRRDAHLARAGRTMERHWEKLIVPGTPIVITLAEMFSELDELEGAKG</sequence>
<evidence type="ECO:0000313" key="2">
    <source>
        <dbReference type="EMBL" id="ADW68094.1"/>
    </source>
</evidence>
<dbReference type="CDD" id="cd06260">
    <property type="entry name" value="DUF820-like"/>
    <property type="match status" value="1"/>
</dbReference>
<dbReference type="InterPro" id="IPR011335">
    <property type="entry name" value="Restrct_endonuc-II-like"/>
</dbReference>
<dbReference type="eggNOG" id="COG4636">
    <property type="taxonomic scope" value="Bacteria"/>
</dbReference>
<dbReference type="HOGENOM" id="CLU_1459363_0_0_0"/>